<accession>A0A9W3YGE8</accession>
<dbReference type="EMBL" id="CP032608">
    <property type="protein sequence ID" value="AYF80041.1"/>
    <property type="molecule type" value="Genomic_DNA"/>
</dbReference>
<proteinExistence type="predicted"/>
<organism evidence="1 2">
    <name type="scientific">Bacillus thuringiensis</name>
    <dbReference type="NCBI Taxonomy" id="1428"/>
    <lineage>
        <taxon>Bacteria</taxon>
        <taxon>Bacillati</taxon>
        <taxon>Bacillota</taxon>
        <taxon>Bacilli</taxon>
        <taxon>Bacillales</taxon>
        <taxon>Bacillaceae</taxon>
        <taxon>Bacillus</taxon>
        <taxon>Bacillus cereus group</taxon>
    </lineage>
</organism>
<evidence type="ECO:0000313" key="1">
    <source>
        <dbReference type="EMBL" id="AYF80041.1"/>
    </source>
</evidence>
<name>A0A9W3YGE8_BACTU</name>
<protein>
    <submittedName>
        <fullName evidence="1">Uncharacterized protein</fullName>
    </submittedName>
</protein>
<reference evidence="1 2" key="1">
    <citation type="submission" date="2018-09" db="EMBL/GenBank/DDBJ databases">
        <title>Complete genome of Bacillus thuringiensis strain QZL38.</title>
        <authorList>
            <person name="Song F."/>
        </authorList>
    </citation>
    <scope>NUCLEOTIDE SEQUENCE [LARGE SCALE GENOMIC DNA]</scope>
    <source>
        <strain evidence="1 2">QZL38</strain>
    </source>
</reference>
<dbReference type="Proteomes" id="UP000269847">
    <property type="component" value="Chromosome"/>
</dbReference>
<gene>
    <name evidence="1" type="ORF">D7J84_01995</name>
</gene>
<dbReference type="RefSeq" id="WP_061884064.1">
    <property type="nucleotide sequence ID" value="NZ_CP014282.1"/>
</dbReference>
<evidence type="ECO:0000313" key="2">
    <source>
        <dbReference type="Proteomes" id="UP000269847"/>
    </source>
</evidence>
<dbReference type="AlphaFoldDB" id="A0A9W3YGE8"/>
<sequence>MNESTKELNAILRKYEVSGPQLAYWLYLTLERMTEDYRDNYLEELGDERMAQLDALVDELNGVVNEYWQLIK</sequence>